<comment type="caution">
    <text evidence="2">The sequence shown here is derived from an EMBL/GenBank/DDBJ whole genome shotgun (WGS) entry which is preliminary data.</text>
</comment>
<reference evidence="2 3" key="1">
    <citation type="submission" date="2024-01" db="EMBL/GenBank/DDBJ databases">
        <title>Multi-omics insights into the function and evolution of sodium benzoate biodegradation pathways in Benzoatithermus flavus gen. nov., sp. nov. from hot spring.</title>
        <authorList>
            <person name="Hu C.-J."/>
            <person name="Li W.-J."/>
        </authorList>
    </citation>
    <scope>NUCLEOTIDE SEQUENCE [LARGE SCALE GENOMIC DNA]</scope>
    <source>
        <strain evidence="2 3">SYSU G07066</strain>
    </source>
</reference>
<feature type="region of interest" description="Disordered" evidence="1">
    <location>
        <begin position="60"/>
        <end position="96"/>
    </location>
</feature>
<protein>
    <submittedName>
        <fullName evidence="2">Uncharacterized protein</fullName>
    </submittedName>
</protein>
<keyword evidence="3" id="KW-1185">Reference proteome</keyword>
<gene>
    <name evidence="2" type="ORF">U1T56_09605</name>
</gene>
<feature type="region of interest" description="Disordered" evidence="1">
    <location>
        <begin position="21"/>
        <end position="47"/>
    </location>
</feature>
<dbReference type="Proteomes" id="UP001375743">
    <property type="component" value="Unassembled WGS sequence"/>
</dbReference>
<evidence type="ECO:0000256" key="1">
    <source>
        <dbReference type="SAM" id="MobiDB-lite"/>
    </source>
</evidence>
<organism evidence="2 3">
    <name type="scientific">Benzoatithermus flavus</name>
    <dbReference type="NCBI Taxonomy" id="3108223"/>
    <lineage>
        <taxon>Bacteria</taxon>
        <taxon>Pseudomonadati</taxon>
        <taxon>Pseudomonadota</taxon>
        <taxon>Alphaproteobacteria</taxon>
        <taxon>Geminicoccales</taxon>
        <taxon>Geminicoccaceae</taxon>
        <taxon>Benzoatithermus</taxon>
    </lineage>
</organism>
<name>A0ABU8XQC0_9PROT</name>
<dbReference type="RefSeq" id="WP_418159258.1">
    <property type="nucleotide sequence ID" value="NZ_JBBLZC010000008.1"/>
</dbReference>
<evidence type="ECO:0000313" key="2">
    <source>
        <dbReference type="EMBL" id="MEK0083406.1"/>
    </source>
</evidence>
<evidence type="ECO:0000313" key="3">
    <source>
        <dbReference type="Proteomes" id="UP001375743"/>
    </source>
</evidence>
<proteinExistence type="predicted"/>
<dbReference type="EMBL" id="JBBLZC010000008">
    <property type="protein sequence ID" value="MEK0083406.1"/>
    <property type="molecule type" value="Genomic_DNA"/>
</dbReference>
<accession>A0ABU8XQC0</accession>
<sequence length="96" mass="9684">MPSPVPRSLIALAAAAMITEGPTPVPGATVPEARWHGAPARSTQPAPSVEVVLPLDAGGLGPCADQSRHPGRARVDSTGPFDLETDATIPPADLGC</sequence>